<evidence type="ECO:0000256" key="9">
    <source>
        <dbReference type="ARBA" id="ARBA00022857"/>
    </source>
</evidence>
<dbReference type="EC" id="1.3.1.98" evidence="16"/>
<keyword evidence="6 16" id="KW-0132">Cell division</keyword>
<feature type="region of interest" description="Disordered" evidence="17">
    <location>
        <begin position="1"/>
        <end position="30"/>
    </location>
</feature>
<comment type="cofactor">
    <cofactor evidence="1 16">
        <name>FAD</name>
        <dbReference type="ChEBI" id="CHEBI:57692"/>
    </cofactor>
</comment>
<keyword evidence="10 16" id="KW-0133">Cell shape</keyword>
<protein>
    <recommendedName>
        <fullName evidence="16">UDP-N-acetylenolpyruvoylglucosamine reductase</fullName>
        <ecNumber evidence="16">1.3.1.98</ecNumber>
    </recommendedName>
    <alternativeName>
        <fullName evidence="16">UDP-N-acetylmuramate dehydrogenase</fullName>
    </alternativeName>
</protein>
<dbReference type="PROSITE" id="PS51387">
    <property type="entry name" value="FAD_PCMH"/>
    <property type="match status" value="1"/>
</dbReference>
<dbReference type="GO" id="GO:0008762">
    <property type="term" value="F:UDP-N-acetylmuramate dehydrogenase activity"/>
    <property type="evidence" value="ECO:0007669"/>
    <property type="project" value="UniProtKB-UniRule"/>
</dbReference>
<evidence type="ECO:0000313" key="21">
    <source>
        <dbReference type="Proteomes" id="UP000481852"/>
    </source>
</evidence>
<keyword evidence="18" id="KW-0472">Membrane</keyword>
<dbReference type="EMBL" id="VULZ01000001">
    <property type="protein sequence ID" value="MSS13507.1"/>
    <property type="molecule type" value="Genomic_DNA"/>
</dbReference>
<dbReference type="GO" id="GO:0009252">
    <property type="term" value="P:peptidoglycan biosynthetic process"/>
    <property type="evidence" value="ECO:0007669"/>
    <property type="project" value="UniProtKB-UniRule"/>
</dbReference>
<dbReference type="SUPFAM" id="SSF56194">
    <property type="entry name" value="Uridine diphospho-N-Acetylenolpyruvylglucosamine reductase, MurB, C-terminal domain"/>
    <property type="match status" value="1"/>
</dbReference>
<keyword evidence="14 16" id="KW-0961">Cell wall biogenesis/degradation</keyword>
<dbReference type="Gene3D" id="3.90.78.10">
    <property type="entry name" value="UDP-N-acetylenolpyruvoylglucosamine reductase, C-terminal domain"/>
    <property type="match status" value="1"/>
</dbReference>
<dbReference type="Pfam" id="PF09586">
    <property type="entry name" value="YfhO"/>
    <property type="match status" value="1"/>
</dbReference>
<evidence type="ECO:0000256" key="12">
    <source>
        <dbReference type="ARBA" id="ARBA00023002"/>
    </source>
</evidence>
<dbReference type="InterPro" id="IPR003170">
    <property type="entry name" value="MurB"/>
</dbReference>
<reference evidence="20 21" key="1">
    <citation type="submission" date="2019-08" db="EMBL/GenBank/DDBJ databases">
        <title>In-depth cultivation of the pig gut microbiome towards novel bacterial diversity and tailored functional studies.</title>
        <authorList>
            <person name="Wylensek D."/>
            <person name="Hitch T.C.A."/>
            <person name="Clavel T."/>
        </authorList>
    </citation>
    <scope>NUCLEOTIDE SEQUENCE [LARGE SCALE GENOMIC DNA]</scope>
    <source>
        <strain evidence="20 21">Oil+RF-744-WCA-WT-11</strain>
    </source>
</reference>
<evidence type="ECO:0000259" key="19">
    <source>
        <dbReference type="PROSITE" id="PS51387"/>
    </source>
</evidence>
<dbReference type="PANTHER" id="PTHR21071">
    <property type="entry name" value="UDP-N-ACETYLENOLPYRUVOYLGLUCOSAMINE REDUCTASE"/>
    <property type="match status" value="1"/>
</dbReference>
<keyword evidence="21" id="KW-1185">Reference proteome</keyword>
<feature type="transmembrane region" description="Helical" evidence="18">
    <location>
        <begin position="420"/>
        <end position="441"/>
    </location>
</feature>
<evidence type="ECO:0000256" key="11">
    <source>
        <dbReference type="ARBA" id="ARBA00022984"/>
    </source>
</evidence>
<feature type="active site" evidence="16">
    <location>
        <position position="1172"/>
    </location>
</feature>
<dbReference type="InterPro" id="IPR011601">
    <property type="entry name" value="MurB_C"/>
</dbReference>
<gene>
    <name evidence="16 20" type="primary">murB</name>
    <name evidence="20" type="ORF">FYJ35_00310</name>
</gene>
<dbReference type="GO" id="GO:0008360">
    <property type="term" value="P:regulation of cell shape"/>
    <property type="evidence" value="ECO:0007669"/>
    <property type="project" value="UniProtKB-KW"/>
</dbReference>
<feature type="transmembrane region" description="Helical" evidence="18">
    <location>
        <begin position="162"/>
        <end position="182"/>
    </location>
</feature>
<comment type="caution">
    <text evidence="20">The sequence shown here is derived from an EMBL/GenBank/DDBJ whole genome shotgun (WGS) entry which is preliminary data.</text>
</comment>
<evidence type="ECO:0000256" key="6">
    <source>
        <dbReference type="ARBA" id="ARBA00022618"/>
    </source>
</evidence>
<comment type="function">
    <text evidence="2 16">Cell wall formation.</text>
</comment>
<dbReference type="InterPro" id="IPR006094">
    <property type="entry name" value="Oxid_FAD_bind_N"/>
</dbReference>
<accession>A0A6L5X214</accession>
<evidence type="ECO:0000256" key="5">
    <source>
        <dbReference type="ARBA" id="ARBA00022490"/>
    </source>
</evidence>
<keyword evidence="18" id="KW-1133">Transmembrane helix</keyword>
<comment type="similarity">
    <text evidence="16">Belongs to the MurB family.</text>
</comment>
<evidence type="ECO:0000256" key="7">
    <source>
        <dbReference type="ARBA" id="ARBA00022630"/>
    </source>
</evidence>
<dbReference type="RefSeq" id="WP_154521468.1">
    <property type="nucleotide sequence ID" value="NZ_VULZ01000001.1"/>
</dbReference>
<feature type="transmembrane region" description="Helical" evidence="18">
    <location>
        <begin position="267"/>
        <end position="288"/>
    </location>
</feature>
<keyword evidence="13 16" id="KW-0131">Cell cycle</keyword>
<dbReference type="GO" id="GO:0005829">
    <property type="term" value="C:cytosol"/>
    <property type="evidence" value="ECO:0007669"/>
    <property type="project" value="TreeGrafter"/>
</dbReference>
<dbReference type="Gene3D" id="3.30.465.10">
    <property type="match status" value="1"/>
</dbReference>
<dbReference type="InterPro" id="IPR018580">
    <property type="entry name" value="Uncharacterised_YfhO"/>
</dbReference>
<comment type="pathway">
    <text evidence="4 16">Cell wall biogenesis; peptidoglycan biosynthesis.</text>
</comment>
<feature type="transmembrane region" description="Helical" evidence="18">
    <location>
        <begin position="845"/>
        <end position="863"/>
    </location>
</feature>
<keyword evidence="8 16" id="KW-0274">FAD</keyword>
<feature type="transmembrane region" description="Helical" evidence="18">
    <location>
        <begin position="456"/>
        <end position="477"/>
    </location>
</feature>
<dbReference type="Pfam" id="PF01565">
    <property type="entry name" value="FAD_binding_4"/>
    <property type="match status" value="1"/>
</dbReference>
<feature type="compositionally biased region" description="Basic and acidic residues" evidence="17">
    <location>
        <begin position="19"/>
        <end position="28"/>
    </location>
</feature>
<keyword evidence="11 16" id="KW-0573">Peptidoglycan synthesis</keyword>
<keyword evidence="18" id="KW-0812">Transmembrane</keyword>
<feature type="transmembrane region" description="Helical" evidence="18">
    <location>
        <begin position="365"/>
        <end position="384"/>
    </location>
</feature>
<feature type="domain" description="FAD-binding PCMH-type" evidence="19">
    <location>
        <begin position="907"/>
        <end position="1073"/>
    </location>
</feature>
<dbReference type="InterPro" id="IPR036318">
    <property type="entry name" value="FAD-bd_PCMH-like_sf"/>
</dbReference>
<evidence type="ECO:0000256" key="15">
    <source>
        <dbReference type="ARBA" id="ARBA00048914"/>
    </source>
</evidence>
<keyword evidence="5 16" id="KW-0963">Cytoplasm</keyword>
<evidence type="ECO:0000256" key="18">
    <source>
        <dbReference type="SAM" id="Phobius"/>
    </source>
</evidence>
<evidence type="ECO:0000256" key="4">
    <source>
        <dbReference type="ARBA" id="ARBA00004752"/>
    </source>
</evidence>
<dbReference type="Gene3D" id="3.30.43.10">
    <property type="entry name" value="Uridine Diphospho-n-acetylenolpyruvylglucosamine Reductase, domain 2"/>
    <property type="match status" value="1"/>
</dbReference>
<dbReference type="InterPro" id="IPR016166">
    <property type="entry name" value="FAD-bd_PCMH"/>
</dbReference>
<dbReference type="GO" id="GO:0071949">
    <property type="term" value="F:FAD binding"/>
    <property type="evidence" value="ECO:0007669"/>
    <property type="project" value="InterPro"/>
</dbReference>
<dbReference type="HAMAP" id="MF_00037">
    <property type="entry name" value="MurB"/>
    <property type="match status" value="1"/>
</dbReference>
<dbReference type="NCBIfam" id="NF010480">
    <property type="entry name" value="PRK13905.1"/>
    <property type="match status" value="1"/>
</dbReference>
<evidence type="ECO:0000256" key="16">
    <source>
        <dbReference type="HAMAP-Rule" id="MF_00037"/>
    </source>
</evidence>
<dbReference type="Proteomes" id="UP000481852">
    <property type="component" value="Unassembled WGS sequence"/>
</dbReference>
<feature type="active site" description="Proton donor" evidence="16">
    <location>
        <position position="1102"/>
    </location>
</feature>
<comment type="catalytic activity">
    <reaction evidence="15 16">
        <text>UDP-N-acetyl-alpha-D-muramate + NADP(+) = UDP-N-acetyl-3-O-(1-carboxyvinyl)-alpha-D-glucosamine + NADPH + H(+)</text>
        <dbReference type="Rhea" id="RHEA:12248"/>
        <dbReference type="ChEBI" id="CHEBI:15378"/>
        <dbReference type="ChEBI" id="CHEBI:57783"/>
        <dbReference type="ChEBI" id="CHEBI:58349"/>
        <dbReference type="ChEBI" id="CHEBI:68483"/>
        <dbReference type="ChEBI" id="CHEBI:70757"/>
        <dbReference type="EC" id="1.3.1.98"/>
    </reaction>
</comment>
<sequence length="1185" mass="130886">MQTQTMTQKKADFQAAGARRAERREKTRSTAKAAGSGRWFLIGFAIPALIMLIGYIQIGVWPFGDGTVLIIDSLHQYLPFYTEFHEKLVHHSSLLYSFSAGLGYNFWATYAYYLASPLNFLIGLVPTANVCDFMDYLILLKVALCGGTMTWYLHRRNPKSGLLAPAFGTMYAVSFFMIGYYFNIMWLDSIAMLPLIMKGIEQIFGIGDGGRVSGRSDGRLYGTALFVALWCNYYIGFMLCLFSVLYVFVCLVYTGRMKPVLFLRRTLRFFWYSLLAGGMGSIVLLPAYRALKASESMQSNTFPKVIKFYTDFVNLCLAHFAGIKPVNISNSQVGLNAYCGVSVMLLGILFLLDSQIAFRRRIAKGVLAGFLFLSFSMNVLNYIWHGFHQQNGLPNRFAFIYIAIVLVMSFDAIKDVPKLAVWRIIAAGVIPVSFAAVAWYLKLGQDNEGNAYPVSAYEITFLLLCGYLVLLLVIRLYHIRRLVFSVLAGSILICESGVSAVWGIVCNDSVTRSIYLNDQKSYKTLVPQMHDNTWFRSEVDSQRMRDVTLFCGGNAVVMFNSTMQESVTNFCDRIGMESRTNKNGYNGVTKLMNDVLGIKYVLSAQGTGSTLYQFQKQTSDGNLTIYKNENALALGFMVNPEIRDWDISSGTPIDVQNDFVVKAAGLEPIYTLDRYLTMQNGEANEILIPDGKQVYAYLPERVAELKLTTPEFSKTYETFTDHLYVINAADGENMAQMTASTKLGSSAEAIIYTCPDSAEQAVVDRLRESELQNVSASGNVLTGDINVKKAGVLLLTLPYDNGWRLYVDGKKVKLSEIGSCLMGADLETGQHAIRMVYVPEGFREGILLTIVSGILFALSLYLYSRRHRGEKKGFDRDMDDAKAYLSALCGEDAVAAGALMSAYTTFRIGGPAALLVKPKTERQLADTILYLRRMELPYFVVGNGSNLLVSDAGYRGVIVRVAKNLSQIRIQGDIVEAQAGAMLSAVAAKALEVSLAGMECVSGIPGTIGGAVFMNAGAYGGEMKDIVESVHVLTRDGKIIRLSNEDCSFGYRTSRIQTEGMTVLDVSLKLEPGDPLMIREKMDDLRARRAEKQPLEYGSAGSTFKRPEGHYAGALIDEAGMRGFTVGGAMVSEKHAGFVVNVSGATAEDVRGVIRGVQEAVMEKSGVKLEPEVQMLGFEDTEDEE</sequence>
<comment type="subcellular location">
    <subcellularLocation>
        <location evidence="3 16">Cytoplasm</location>
    </subcellularLocation>
</comment>
<evidence type="ECO:0000256" key="10">
    <source>
        <dbReference type="ARBA" id="ARBA00022960"/>
    </source>
</evidence>
<feature type="transmembrane region" description="Helical" evidence="18">
    <location>
        <begin position="39"/>
        <end position="60"/>
    </location>
</feature>
<evidence type="ECO:0000256" key="8">
    <source>
        <dbReference type="ARBA" id="ARBA00022827"/>
    </source>
</evidence>
<dbReference type="InterPro" id="IPR036635">
    <property type="entry name" value="MurB_C_sf"/>
</dbReference>
<dbReference type="Pfam" id="PF02873">
    <property type="entry name" value="MurB_C"/>
    <property type="match status" value="1"/>
</dbReference>
<dbReference type="InterPro" id="IPR016169">
    <property type="entry name" value="FAD-bd_PCMH_sub2"/>
</dbReference>
<organism evidence="20 21">
    <name type="scientific">Porcincola intestinalis</name>
    <dbReference type="NCBI Taxonomy" id="2606632"/>
    <lineage>
        <taxon>Bacteria</taxon>
        <taxon>Bacillati</taxon>
        <taxon>Bacillota</taxon>
        <taxon>Clostridia</taxon>
        <taxon>Lachnospirales</taxon>
        <taxon>Lachnospiraceae</taxon>
        <taxon>Porcincola</taxon>
    </lineage>
</organism>
<keyword evidence="12 16" id="KW-0560">Oxidoreductase</keyword>
<evidence type="ECO:0000256" key="1">
    <source>
        <dbReference type="ARBA" id="ARBA00001974"/>
    </source>
</evidence>
<evidence type="ECO:0000256" key="13">
    <source>
        <dbReference type="ARBA" id="ARBA00023306"/>
    </source>
</evidence>
<dbReference type="InterPro" id="IPR016167">
    <property type="entry name" value="FAD-bd_PCMH_sub1"/>
</dbReference>
<evidence type="ECO:0000256" key="3">
    <source>
        <dbReference type="ARBA" id="ARBA00004496"/>
    </source>
</evidence>
<evidence type="ECO:0000256" key="17">
    <source>
        <dbReference type="SAM" id="MobiDB-lite"/>
    </source>
</evidence>
<feature type="transmembrane region" description="Helical" evidence="18">
    <location>
        <begin position="233"/>
        <end position="255"/>
    </location>
</feature>
<feature type="transmembrane region" description="Helical" evidence="18">
    <location>
        <begin position="335"/>
        <end position="353"/>
    </location>
</feature>
<dbReference type="SUPFAM" id="SSF56176">
    <property type="entry name" value="FAD-binding/transporter-associated domain-like"/>
    <property type="match status" value="1"/>
</dbReference>
<dbReference type="AlphaFoldDB" id="A0A6L5X214"/>
<evidence type="ECO:0000256" key="2">
    <source>
        <dbReference type="ARBA" id="ARBA00003921"/>
    </source>
</evidence>
<dbReference type="UniPathway" id="UPA00219"/>
<dbReference type="GO" id="GO:0051301">
    <property type="term" value="P:cell division"/>
    <property type="evidence" value="ECO:0007669"/>
    <property type="project" value="UniProtKB-KW"/>
</dbReference>
<feature type="transmembrane region" description="Helical" evidence="18">
    <location>
        <begin position="396"/>
        <end position="413"/>
    </location>
</feature>
<proteinExistence type="inferred from homology"/>
<feature type="transmembrane region" description="Helical" evidence="18">
    <location>
        <begin position="484"/>
        <end position="505"/>
    </location>
</feature>
<dbReference type="NCBIfam" id="TIGR00179">
    <property type="entry name" value="murB"/>
    <property type="match status" value="1"/>
</dbReference>
<keyword evidence="7 16" id="KW-0285">Flavoprotein</keyword>
<evidence type="ECO:0000256" key="14">
    <source>
        <dbReference type="ARBA" id="ARBA00023316"/>
    </source>
</evidence>
<feature type="active site" evidence="16">
    <location>
        <position position="1052"/>
    </location>
</feature>
<name>A0A6L5X214_9FIRM</name>
<evidence type="ECO:0000313" key="20">
    <source>
        <dbReference type="EMBL" id="MSS13507.1"/>
    </source>
</evidence>
<dbReference type="PANTHER" id="PTHR21071:SF4">
    <property type="entry name" value="UDP-N-ACETYLENOLPYRUVOYLGLUCOSAMINE REDUCTASE"/>
    <property type="match status" value="1"/>
</dbReference>
<dbReference type="GO" id="GO:0071555">
    <property type="term" value="P:cell wall organization"/>
    <property type="evidence" value="ECO:0007669"/>
    <property type="project" value="UniProtKB-KW"/>
</dbReference>
<keyword evidence="9 16" id="KW-0521">NADP</keyword>